<sequence>MNETPIYDQLRWEYSSREFMARLNESYRRVREVFNAMSRDLADAFKSSIMPSAFVMRAANDAIGADDTPHHFVSHPRRNGKLSAYYAVIDEVAEYDHAAWELARNAHMDVASAQAIIDQAKKAWAQFDHKSFAHLQAVFQIPPKPPVWVNPPLSRQQLNHQRPQTRALGRTQYHQGRR</sequence>
<evidence type="ECO:0000313" key="2">
    <source>
        <dbReference type="EMBL" id="NKG21080.1"/>
    </source>
</evidence>
<proteinExistence type="predicted"/>
<reference evidence="2 3" key="1">
    <citation type="submission" date="2020-04" db="EMBL/GenBank/DDBJ databases">
        <title>Paeniglutamicibacter sp. ANT13_2, a novel actinomycete isolated from sediment in Antarctica.</title>
        <authorList>
            <person name="Sakdapetsiri C."/>
            <person name="Pinyakong O."/>
        </authorList>
    </citation>
    <scope>NUCLEOTIDE SEQUENCE [LARGE SCALE GENOMIC DNA]</scope>
    <source>
        <strain evidence="2 3">ANT13_2</strain>
    </source>
</reference>
<gene>
    <name evidence="2" type="ORF">HED64_10230</name>
</gene>
<protein>
    <submittedName>
        <fullName evidence="2">Uncharacterized protein</fullName>
    </submittedName>
</protein>
<accession>A0ABX1G6C6</accession>
<feature type="compositionally biased region" description="Polar residues" evidence="1">
    <location>
        <begin position="153"/>
        <end position="164"/>
    </location>
</feature>
<dbReference type="RefSeq" id="WP_168151905.1">
    <property type="nucleotide sequence ID" value="NZ_JAAWVT010000004.1"/>
</dbReference>
<evidence type="ECO:0000256" key="1">
    <source>
        <dbReference type="SAM" id="MobiDB-lite"/>
    </source>
</evidence>
<evidence type="ECO:0000313" key="3">
    <source>
        <dbReference type="Proteomes" id="UP000746595"/>
    </source>
</evidence>
<feature type="region of interest" description="Disordered" evidence="1">
    <location>
        <begin position="149"/>
        <end position="178"/>
    </location>
</feature>
<name>A0ABX1G6C6_9MICC</name>
<keyword evidence="3" id="KW-1185">Reference proteome</keyword>
<organism evidence="2 3">
    <name type="scientific">Paeniglutamicibacter terrestris</name>
    <dbReference type="NCBI Taxonomy" id="2723403"/>
    <lineage>
        <taxon>Bacteria</taxon>
        <taxon>Bacillati</taxon>
        <taxon>Actinomycetota</taxon>
        <taxon>Actinomycetes</taxon>
        <taxon>Micrococcales</taxon>
        <taxon>Micrococcaceae</taxon>
        <taxon>Paeniglutamicibacter</taxon>
    </lineage>
</organism>
<dbReference type="EMBL" id="JAAWVT010000004">
    <property type="protein sequence ID" value="NKG21080.1"/>
    <property type="molecule type" value="Genomic_DNA"/>
</dbReference>
<comment type="caution">
    <text evidence="2">The sequence shown here is derived from an EMBL/GenBank/DDBJ whole genome shotgun (WGS) entry which is preliminary data.</text>
</comment>
<dbReference type="Proteomes" id="UP000746595">
    <property type="component" value="Unassembled WGS sequence"/>
</dbReference>